<dbReference type="Proteomes" id="UP000694727">
    <property type="component" value="Unplaced"/>
</dbReference>
<name>A0A8D0UXY0_PIG</name>
<evidence type="ECO:0000256" key="5">
    <source>
        <dbReference type="ARBA" id="ARBA00023242"/>
    </source>
</evidence>
<accession>A0A8D0UXY0</accession>
<keyword evidence="2" id="KW-0479">Metal-binding</keyword>
<dbReference type="FunFam" id="3.30.40.10:FF:000425">
    <property type="entry name" value="PHD finger protein 11"/>
    <property type="match status" value="1"/>
</dbReference>
<dbReference type="InterPro" id="IPR051188">
    <property type="entry name" value="PHD-type_Zinc_Finger"/>
</dbReference>
<evidence type="ECO:0000256" key="1">
    <source>
        <dbReference type="ARBA" id="ARBA00004123"/>
    </source>
</evidence>
<proteinExistence type="predicted"/>
<dbReference type="Proteomes" id="UP000694723">
    <property type="component" value="Unplaced"/>
</dbReference>
<dbReference type="Pfam" id="PF13771">
    <property type="entry name" value="zf-HC5HC2H"/>
    <property type="match status" value="1"/>
</dbReference>
<dbReference type="Ensembl" id="ENSSSCT00055020103.1">
    <property type="protein sequence ID" value="ENSSSCP00055015863.1"/>
    <property type="gene ID" value="ENSSSCG00055010245.1"/>
</dbReference>
<comment type="subcellular location">
    <subcellularLocation>
        <location evidence="1">Nucleus</location>
    </subcellularLocation>
</comment>
<dbReference type="Gene3D" id="3.30.40.10">
    <property type="entry name" value="Zinc/RING finger domain, C3HC4 (zinc finger)"/>
    <property type="match status" value="1"/>
</dbReference>
<dbReference type="InterPro" id="IPR034732">
    <property type="entry name" value="EPHD"/>
</dbReference>
<feature type="domain" description="PHD-type" evidence="7">
    <location>
        <begin position="35"/>
        <end position="150"/>
    </location>
</feature>
<dbReference type="Proteomes" id="UP000694571">
    <property type="component" value="Unplaced"/>
</dbReference>
<dbReference type="PANTHER" id="PTHR12420:SF4">
    <property type="entry name" value="PHD FINGER PROTEIN 11"/>
    <property type="match status" value="1"/>
</dbReference>
<evidence type="ECO:0000256" key="3">
    <source>
        <dbReference type="ARBA" id="ARBA00022771"/>
    </source>
</evidence>
<dbReference type="InterPro" id="IPR011011">
    <property type="entry name" value="Znf_FYVE_PHD"/>
</dbReference>
<organism evidence="8 9">
    <name type="scientific">Sus scrofa</name>
    <name type="common">Pig</name>
    <dbReference type="NCBI Taxonomy" id="9823"/>
    <lineage>
        <taxon>Eukaryota</taxon>
        <taxon>Metazoa</taxon>
        <taxon>Chordata</taxon>
        <taxon>Craniata</taxon>
        <taxon>Vertebrata</taxon>
        <taxon>Euteleostomi</taxon>
        <taxon>Mammalia</taxon>
        <taxon>Eutheria</taxon>
        <taxon>Laurasiatheria</taxon>
        <taxon>Artiodactyla</taxon>
        <taxon>Suina</taxon>
        <taxon>Suidae</taxon>
        <taxon>Sus</taxon>
    </lineage>
</organism>
<dbReference type="Ensembl" id="ENSSSCT00025086752.1">
    <property type="protein sequence ID" value="ENSSSCP00025037777.1"/>
    <property type="gene ID" value="ENSSSCG00025063206.1"/>
</dbReference>
<protein>
    <submittedName>
        <fullName evidence="8">PHD finger protein 11</fullName>
    </submittedName>
</protein>
<evidence type="ECO:0000313" key="9">
    <source>
        <dbReference type="Proteomes" id="UP000694727"/>
    </source>
</evidence>
<dbReference type="PANTHER" id="PTHR12420">
    <property type="entry name" value="PHD FINGER PROTEIN"/>
    <property type="match status" value="1"/>
</dbReference>
<dbReference type="Ensembl" id="ENSSSCT00060097594.1">
    <property type="protein sequence ID" value="ENSSSCP00060042306.1"/>
    <property type="gene ID" value="ENSSSCG00060071383.1"/>
</dbReference>
<dbReference type="Proteomes" id="UP000694722">
    <property type="component" value="Unplaced"/>
</dbReference>
<dbReference type="Ensembl" id="ENSSSCT00045007562.1">
    <property type="protein sequence ID" value="ENSSSCP00045005162.1"/>
    <property type="gene ID" value="ENSSSCG00045004560.1"/>
</dbReference>
<evidence type="ECO:0000256" key="2">
    <source>
        <dbReference type="ARBA" id="ARBA00022723"/>
    </source>
</evidence>
<dbReference type="Ensembl" id="ENSSSCT00050011948.1">
    <property type="protein sequence ID" value="ENSSSCP00050005018.1"/>
    <property type="gene ID" value="ENSSSCG00050008790.1"/>
</dbReference>
<keyword evidence="3" id="KW-0863">Zinc-finger</keyword>
<evidence type="ECO:0000259" key="7">
    <source>
        <dbReference type="PROSITE" id="PS51805"/>
    </source>
</evidence>
<dbReference type="Proteomes" id="UP000694728">
    <property type="component" value="Unplaced"/>
</dbReference>
<evidence type="ECO:0000256" key="6">
    <source>
        <dbReference type="SAM" id="MobiDB-lite"/>
    </source>
</evidence>
<feature type="region of interest" description="Disordered" evidence="6">
    <location>
        <begin position="1"/>
        <end position="20"/>
    </location>
</feature>
<evidence type="ECO:0000313" key="8">
    <source>
        <dbReference type="Ensembl" id="ENSSSCP00025037777.1"/>
    </source>
</evidence>
<dbReference type="GO" id="GO:0008270">
    <property type="term" value="F:zinc ion binding"/>
    <property type="evidence" value="ECO:0007669"/>
    <property type="project" value="UniProtKB-KW"/>
</dbReference>
<dbReference type="SUPFAM" id="SSF57903">
    <property type="entry name" value="FYVE/PHD zinc finger"/>
    <property type="match status" value="1"/>
</dbReference>
<dbReference type="Ensembl" id="ENSSSCT00030018238.1">
    <property type="protein sequence ID" value="ENSSSCP00030008084.1"/>
    <property type="gene ID" value="ENSSSCG00030013276.1"/>
</dbReference>
<reference evidence="8" key="1">
    <citation type="submission" date="2025-05" db="UniProtKB">
        <authorList>
            <consortium name="Ensembl"/>
        </authorList>
    </citation>
    <scope>IDENTIFICATION</scope>
</reference>
<dbReference type="Proteomes" id="UP000694720">
    <property type="component" value="Unplaced"/>
</dbReference>
<dbReference type="Ensembl" id="ENSSSCT00035076007.1">
    <property type="protein sequence ID" value="ENSSSCP00035031010.1"/>
    <property type="gene ID" value="ENSSSCG00035056845.1"/>
</dbReference>
<keyword evidence="5" id="KW-0539">Nucleus</keyword>
<keyword evidence="4" id="KW-0862">Zinc</keyword>
<dbReference type="PROSITE" id="PS51805">
    <property type="entry name" value="EPHD"/>
    <property type="match status" value="1"/>
</dbReference>
<dbReference type="Ensembl" id="ENSSSCT00040090704.1">
    <property type="protein sequence ID" value="ENSSSCP00040039901.1"/>
    <property type="gene ID" value="ENSSSCG00040066320.1"/>
</dbReference>
<dbReference type="Proteomes" id="UP000694570">
    <property type="component" value="Unplaced"/>
</dbReference>
<sequence>MDAAWPSDPKGPGRPVQDGVPLPTGVFHVAEKLQKRTCALCPEDLDYSVLYFSQSEDLAAHENCLLYSSGLVECESDNPSDHERNFDVESVKKEIKRGRKLKCTFCGKKGATVGCDLKSCLKNYHFFCAKKDHAVLQTDKLQGTYRYLTKQFQSFVWGPGIRNG</sequence>
<dbReference type="AlphaFoldDB" id="A0A8D0UXY0"/>
<evidence type="ECO:0000256" key="4">
    <source>
        <dbReference type="ARBA" id="ARBA00022833"/>
    </source>
</evidence>
<dbReference type="GO" id="GO:0005634">
    <property type="term" value="C:nucleus"/>
    <property type="evidence" value="ECO:0007669"/>
    <property type="project" value="UniProtKB-SubCell"/>
</dbReference>
<dbReference type="InterPro" id="IPR013083">
    <property type="entry name" value="Znf_RING/FYVE/PHD"/>
</dbReference>
<gene>
    <name evidence="8" type="primary">PHF11</name>
</gene>
<dbReference type="Proteomes" id="UP000694724">
    <property type="component" value="Unplaced"/>
</dbReference>